<dbReference type="GO" id="GO:0022617">
    <property type="term" value="P:extracellular matrix disassembly"/>
    <property type="evidence" value="ECO:0007669"/>
    <property type="project" value="Ensembl"/>
</dbReference>
<dbReference type="PANTHER" id="PTHR28638:SF1">
    <property type="entry name" value="PRE-B-CELL LEUKEMIA TRANSCRIPTION FACTOR-INTERACTING PROTEIN 1"/>
    <property type="match status" value="1"/>
</dbReference>
<name>A0A8C6DC16_MOSMO</name>
<proteinExistence type="predicted"/>
<evidence type="ECO:0000256" key="3">
    <source>
        <dbReference type="SAM" id="MobiDB-lite"/>
    </source>
</evidence>
<gene>
    <name evidence="4" type="primary">PBXIP1</name>
</gene>
<feature type="compositionally biased region" description="Basic and acidic residues" evidence="3">
    <location>
        <begin position="694"/>
        <end position="712"/>
    </location>
</feature>
<feature type="coiled-coil region" evidence="2">
    <location>
        <begin position="413"/>
        <end position="489"/>
    </location>
</feature>
<dbReference type="GeneTree" id="ENSGT00940000162147"/>
<dbReference type="GO" id="GO:0005829">
    <property type="term" value="C:cytosol"/>
    <property type="evidence" value="ECO:0007669"/>
    <property type="project" value="Ensembl"/>
</dbReference>
<dbReference type="GO" id="GO:0140297">
    <property type="term" value="F:DNA-binding transcription factor binding"/>
    <property type="evidence" value="ECO:0007669"/>
    <property type="project" value="Ensembl"/>
</dbReference>
<feature type="region of interest" description="Disordered" evidence="3">
    <location>
        <begin position="1"/>
        <end position="115"/>
    </location>
</feature>
<accession>A0A8C6DC16</accession>
<feature type="compositionally biased region" description="Basic and acidic residues" evidence="3">
    <location>
        <begin position="282"/>
        <end position="292"/>
    </location>
</feature>
<evidence type="ECO:0000313" key="5">
    <source>
        <dbReference type="Proteomes" id="UP000694544"/>
    </source>
</evidence>
<feature type="compositionally biased region" description="Gly residues" evidence="3">
    <location>
        <begin position="55"/>
        <end position="65"/>
    </location>
</feature>
<dbReference type="InterPro" id="IPR051990">
    <property type="entry name" value="CCPG1/PBIP1"/>
</dbReference>
<sequence length="870" mass="94406">MAASAPPPPDKLEGGGGPAPPPAPPSTGRKQGKAGENAEGAGAGEAQNSRTLEGGLVGRGGGGSQAEGPEERGGSVERIGLQMKSPEKKRRKSNTQGPAYSHLTEFAPPPTPMVDHLVASNPFEDDFGAPKVAASAAVGTSAVMASCPDSDNSWVLAGSESLPVETLGPESGMDPESERAPRALRSPSKAAAEESAGTLDGGETVSQSESSESGPSLSEEAEAKQGVLEGDDPGVDPPGPGDTEAQGDLEETPEVVGLEPDSQDLEDQSPHRSLPSSPKTAWIREEAHRSSSEDTDVDVEGLRRRRGREPGTPRPAATLGVEDQVQGEGAGGELGISLNMCLLGSLVLLGLGILLFGGLSESESGSLEEVDLQVLPDKESDTEMLEAVGDGQDGLQQLQTSELLDSVPSLQNMALLLDKLAKENQDIRLLQAQLQAQKEELQSLMRQPKGLEEENARLRGALQQGEASQRALESELQQLRAQLQGLEADCVQGADGLCLHWGRSPQAGKVTKEQGPTGQGPSPGFVEQKKQLEAEAQALRQELERQRQLLGSVQQDLERSLRDVGRGDPARAGLAELGHKLAQKLQGLEDWGQRPGVPANVSEAWHQKPHFQNSRERSGKEKWWDRQGDWKTEHWKHKKEASGWEKSWRGEEVRELAGRWKEGKPRVEEWGSKKEGKRRRSKEPPRKSGSPHPSGERQKHPRGKEGAKDRHGPLPLWAELSRHKYQAPQDCSGVHECARQEGLAFFGIELAPVRQQELASLLRTYLARLPWAGPLTMELPLSPAYFGEDGIFRHDRLRFRDFVDALEDSLEEAAVRHTGDDDEVDDFEDFIFSHLFGDKALKKRSGKKDKHLRNSRVVGSREEHSPHRRG</sequence>
<feature type="compositionally biased region" description="Low complexity" evidence="3">
    <location>
        <begin position="34"/>
        <end position="48"/>
    </location>
</feature>
<feature type="compositionally biased region" description="Basic residues" evidence="3">
    <location>
        <begin position="843"/>
        <end position="854"/>
    </location>
</feature>
<evidence type="ECO:0000256" key="1">
    <source>
        <dbReference type="ARBA" id="ARBA00023054"/>
    </source>
</evidence>
<dbReference type="AlphaFoldDB" id="A0A8C6DC16"/>
<reference evidence="4" key="1">
    <citation type="submission" date="2025-08" db="UniProtKB">
        <authorList>
            <consortium name="Ensembl"/>
        </authorList>
    </citation>
    <scope>IDENTIFICATION</scope>
</reference>
<evidence type="ECO:0000313" key="4">
    <source>
        <dbReference type="Ensembl" id="ENSMMSP00000013367.1"/>
    </source>
</evidence>
<feature type="compositionally biased region" description="Low complexity" evidence="3">
    <location>
        <begin position="203"/>
        <end position="218"/>
    </location>
</feature>
<feature type="coiled-coil region" evidence="2">
    <location>
        <begin position="526"/>
        <end position="556"/>
    </location>
</feature>
<protein>
    <submittedName>
        <fullName evidence="4">PBX homeobox interacting protein 1</fullName>
    </submittedName>
</protein>
<feature type="compositionally biased region" description="Basic and acidic residues" evidence="3">
    <location>
        <begin position="661"/>
        <end position="674"/>
    </location>
</feature>
<dbReference type="GO" id="GO:0005654">
    <property type="term" value="C:nucleoplasm"/>
    <property type="evidence" value="ECO:0007669"/>
    <property type="project" value="Ensembl"/>
</dbReference>
<feature type="region of interest" description="Disordered" evidence="3">
    <location>
        <begin position="591"/>
        <end position="623"/>
    </location>
</feature>
<dbReference type="GO" id="GO:1901148">
    <property type="term" value="P:gene expression involved in extracellular matrix organization"/>
    <property type="evidence" value="ECO:0007669"/>
    <property type="project" value="Ensembl"/>
</dbReference>
<feature type="region of interest" description="Disordered" evidence="3">
    <location>
        <begin position="661"/>
        <end position="712"/>
    </location>
</feature>
<dbReference type="GO" id="GO:0016477">
    <property type="term" value="P:cell migration"/>
    <property type="evidence" value="ECO:0007669"/>
    <property type="project" value="Ensembl"/>
</dbReference>
<dbReference type="GO" id="GO:0003714">
    <property type="term" value="F:transcription corepressor activity"/>
    <property type="evidence" value="ECO:0007669"/>
    <property type="project" value="Ensembl"/>
</dbReference>
<keyword evidence="1 2" id="KW-0175">Coiled coil</keyword>
<dbReference type="GO" id="GO:0000785">
    <property type="term" value="C:chromatin"/>
    <property type="evidence" value="ECO:0007669"/>
    <property type="project" value="Ensembl"/>
</dbReference>
<dbReference type="Proteomes" id="UP000694544">
    <property type="component" value="Unplaced"/>
</dbReference>
<dbReference type="GO" id="GO:0007155">
    <property type="term" value="P:cell adhesion"/>
    <property type="evidence" value="ECO:0007669"/>
    <property type="project" value="Ensembl"/>
</dbReference>
<dbReference type="GO" id="GO:0005667">
    <property type="term" value="C:transcription regulator complex"/>
    <property type="evidence" value="ECO:0007669"/>
    <property type="project" value="Ensembl"/>
</dbReference>
<dbReference type="Ensembl" id="ENSMMST00000014767.1">
    <property type="protein sequence ID" value="ENSMMSP00000013367.1"/>
    <property type="gene ID" value="ENSMMSG00000010216.1"/>
</dbReference>
<dbReference type="GO" id="GO:0030097">
    <property type="term" value="P:hemopoiesis"/>
    <property type="evidence" value="ECO:0007669"/>
    <property type="project" value="Ensembl"/>
</dbReference>
<dbReference type="GO" id="GO:0003713">
    <property type="term" value="F:transcription coactivator activity"/>
    <property type="evidence" value="ECO:0007669"/>
    <property type="project" value="Ensembl"/>
</dbReference>
<dbReference type="GO" id="GO:0002532">
    <property type="term" value="P:production of molecular mediator involved in inflammatory response"/>
    <property type="evidence" value="ECO:0007669"/>
    <property type="project" value="Ensembl"/>
</dbReference>
<organism evidence="4 5">
    <name type="scientific">Moschus moschiferus</name>
    <name type="common">Siberian musk deer</name>
    <name type="synonym">Moschus sibiricus</name>
    <dbReference type="NCBI Taxonomy" id="68415"/>
    <lineage>
        <taxon>Eukaryota</taxon>
        <taxon>Metazoa</taxon>
        <taxon>Chordata</taxon>
        <taxon>Craniata</taxon>
        <taxon>Vertebrata</taxon>
        <taxon>Euteleostomi</taxon>
        <taxon>Mammalia</taxon>
        <taxon>Eutheria</taxon>
        <taxon>Laurasiatheria</taxon>
        <taxon>Artiodactyla</taxon>
        <taxon>Ruminantia</taxon>
        <taxon>Pecora</taxon>
        <taxon>Moschidae</taxon>
        <taxon>Moschus</taxon>
    </lineage>
</organism>
<feature type="compositionally biased region" description="Basic and acidic residues" evidence="3">
    <location>
        <begin position="613"/>
        <end position="623"/>
    </location>
</feature>
<dbReference type="GO" id="GO:0016020">
    <property type="term" value="C:membrane"/>
    <property type="evidence" value="ECO:0007669"/>
    <property type="project" value="TreeGrafter"/>
</dbReference>
<feature type="region of interest" description="Disordered" evidence="3">
    <location>
        <begin position="843"/>
        <end position="870"/>
    </location>
</feature>
<dbReference type="PANTHER" id="PTHR28638">
    <property type="entry name" value="CELL CYCLE PROGRESSION PROTEIN 1"/>
    <property type="match status" value="1"/>
</dbReference>
<dbReference type="GO" id="GO:0030177">
    <property type="term" value="P:positive regulation of Wnt signaling pathway"/>
    <property type="evidence" value="ECO:0007669"/>
    <property type="project" value="Ensembl"/>
</dbReference>
<keyword evidence="5" id="KW-1185">Reference proteome</keyword>
<dbReference type="GO" id="GO:0061975">
    <property type="term" value="P:articular cartilage development"/>
    <property type="evidence" value="ECO:0007669"/>
    <property type="project" value="Ensembl"/>
</dbReference>
<feature type="region of interest" description="Disordered" evidence="3">
    <location>
        <begin position="144"/>
        <end position="319"/>
    </location>
</feature>
<reference evidence="4" key="2">
    <citation type="submission" date="2025-09" db="UniProtKB">
        <authorList>
            <consortium name="Ensembl"/>
        </authorList>
    </citation>
    <scope>IDENTIFICATION</scope>
</reference>
<feature type="compositionally biased region" description="Basic and acidic residues" evidence="3">
    <location>
        <begin position="859"/>
        <end position="870"/>
    </location>
</feature>
<dbReference type="GO" id="GO:1902732">
    <property type="term" value="P:positive regulation of chondrocyte proliferation"/>
    <property type="evidence" value="ECO:0007669"/>
    <property type="project" value="Ensembl"/>
</dbReference>
<evidence type="ECO:0000256" key="2">
    <source>
        <dbReference type="SAM" id="Coils"/>
    </source>
</evidence>